<name>A0ACB8B1D8_9AGAM</name>
<evidence type="ECO:0000313" key="2">
    <source>
        <dbReference type="Proteomes" id="UP000790709"/>
    </source>
</evidence>
<reference evidence="1" key="1">
    <citation type="journal article" date="2021" name="New Phytol.">
        <title>Evolutionary innovations through gain and loss of genes in the ectomycorrhizal Boletales.</title>
        <authorList>
            <person name="Wu G."/>
            <person name="Miyauchi S."/>
            <person name="Morin E."/>
            <person name="Kuo A."/>
            <person name="Drula E."/>
            <person name="Varga T."/>
            <person name="Kohler A."/>
            <person name="Feng B."/>
            <person name="Cao Y."/>
            <person name="Lipzen A."/>
            <person name="Daum C."/>
            <person name="Hundley H."/>
            <person name="Pangilinan J."/>
            <person name="Johnson J."/>
            <person name="Barry K."/>
            <person name="LaButti K."/>
            <person name="Ng V."/>
            <person name="Ahrendt S."/>
            <person name="Min B."/>
            <person name="Choi I.G."/>
            <person name="Park H."/>
            <person name="Plett J.M."/>
            <person name="Magnuson J."/>
            <person name="Spatafora J.W."/>
            <person name="Nagy L.G."/>
            <person name="Henrissat B."/>
            <person name="Grigoriev I.V."/>
            <person name="Yang Z.L."/>
            <person name="Xu J."/>
            <person name="Martin F.M."/>
        </authorList>
    </citation>
    <scope>NUCLEOTIDE SEQUENCE</scope>
    <source>
        <strain evidence="1">KUC20120723A-06</strain>
    </source>
</reference>
<feature type="non-terminal residue" evidence="1">
    <location>
        <position position="1"/>
    </location>
</feature>
<dbReference type="EMBL" id="MU266683">
    <property type="protein sequence ID" value="KAH7919209.1"/>
    <property type="molecule type" value="Genomic_DNA"/>
</dbReference>
<organism evidence="1 2">
    <name type="scientific">Leucogyrophana mollusca</name>
    <dbReference type="NCBI Taxonomy" id="85980"/>
    <lineage>
        <taxon>Eukaryota</taxon>
        <taxon>Fungi</taxon>
        <taxon>Dikarya</taxon>
        <taxon>Basidiomycota</taxon>
        <taxon>Agaricomycotina</taxon>
        <taxon>Agaricomycetes</taxon>
        <taxon>Agaricomycetidae</taxon>
        <taxon>Boletales</taxon>
        <taxon>Boletales incertae sedis</taxon>
        <taxon>Leucogyrophana</taxon>
    </lineage>
</organism>
<evidence type="ECO:0000313" key="1">
    <source>
        <dbReference type="EMBL" id="KAH7919209.1"/>
    </source>
</evidence>
<dbReference type="Proteomes" id="UP000790709">
    <property type="component" value="Unassembled WGS sequence"/>
</dbReference>
<keyword evidence="2" id="KW-1185">Reference proteome</keyword>
<sequence>TSNTHQELLRVCWFPSTSVGPKSAVAFHVLEKYHLLLFESKVSSYEFYDALVQRTNNTGLTPPKWQHLKMLKCSGGGHDPEGIDATKQGECTILCPACPHPGKNFPPDWEKVQQFTFTGTQHGQGAPVDSAAA</sequence>
<gene>
    <name evidence="1" type="ORF">BV22DRAFT_1023381</name>
</gene>
<proteinExistence type="predicted"/>
<protein>
    <submittedName>
        <fullName evidence="1">Uncharacterized protein</fullName>
    </submittedName>
</protein>
<accession>A0ACB8B1D8</accession>
<comment type="caution">
    <text evidence="1">The sequence shown here is derived from an EMBL/GenBank/DDBJ whole genome shotgun (WGS) entry which is preliminary data.</text>
</comment>